<organism evidence="1 2">
    <name type="scientific">Linnemannia hyalina</name>
    <dbReference type="NCBI Taxonomy" id="64524"/>
    <lineage>
        <taxon>Eukaryota</taxon>
        <taxon>Fungi</taxon>
        <taxon>Fungi incertae sedis</taxon>
        <taxon>Mucoromycota</taxon>
        <taxon>Mortierellomycotina</taxon>
        <taxon>Mortierellomycetes</taxon>
        <taxon>Mortierellales</taxon>
        <taxon>Mortierellaceae</taxon>
        <taxon>Linnemannia</taxon>
    </lineage>
</organism>
<reference evidence="1" key="1">
    <citation type="submission" date="2021-06" db="EMBL/GenBank/DDBJ databases">
        <title>Genome Sequence of Mortierella hyaline Strain SCG-10, a Cold-Adapted, Nitrate-Reducing Fungus Isolated from Soil in Minnesota, USA.</title>
        <authorList>
            <person name="Aldossari N."/>
        </authorList>
    </citation>
    <scope>NUCLEOTIDE SEQUENCE</scope>
    <source>
        <strain evidence="1">SCG-10</strain>
    </source>
</reference>
<gene>
    <name evidence="1" type="ORF">KI688_011100</name>
</gene>
<dbReference type="AlphaFoldDB" id="A0A9P8BU06"/>
<dbReference type="OrthoDB" id="2388532at2759"/>
<proteinExistence type="predicted"/>
<name>A0A9P8BU06_9FUNG</name>
<dbReference type="EMBL" id="JAHRHY010000006">
    <property type="protein sequence ID" value="KAG9068814.1"/>
    <property type="molecule type" value="Genomic_DNA"/>
</dbReference>
<comment type="caution">
    <text evidence="1">The sequence shown here is derived from an EMBL/GenBank/DDBJ whole genome shotgun (WGS) entry which is preliminary data.</text>
</comment>
<evidence type="ECO:0000313" key="2">
    <source>
        <dbReference type="Proteomes" id="UP000707451"/>
    </source>
</evidence>
<protein>
    <submittedName>
        <fullName evidence="1">Uncharacterized protein</fullName>
    </submittedName>
</protein>
<evidence type="ECO:0000313" key="1">
    <source>
        <dbReference type="EMBL" id="KAG9068814.1"/>
    </source>
</evidence>
<sequence length="159" mass="17674">MTKTIQNGRYKIRRSQDQESVIISAGSANSVAILAPDDYPGVTGIWILTIDPSNPPSTSVALEGAVSATLQHEHTKAYLTLDNPNSPLVFSSILVSSDAKQVWTINPAISNEYHIVYPNLVDEEVLVVDNSLEVVYPRRMALRDFDNDMTFPWRFEPVV</sequence>
<keyword evidence="2" id="KW-1185">Reference proteome</keyword>
<accession>A0A9P8BU06</accession>
<dbReference type="Proteomes" id="UP000707451">
    <property type="component" value="Unassembled WGS sequence"/>
</dbReference>